<dbReference type="GO" id="GO:0000902">
    <property type="term" value="P:cell morphogenesis"/>
    <property type="evidence" value="ECO:0007669"/>
    <property type="project" value="Ensembl"/>
</dbReference>
<dbReference type="GO" id="GO:0090660">
    <property type="term" value="P:cerebrospinal fluid circulation"/>
    <property type="evidence" value="ECO:0007669"/>
    <property type="project" value="Ensembl"/>
</dbReference>
<evidence type="ECO:0000256" key="1">
    <source>
        <dbReference type="SAM" id="Coils"/>
    </source>
</evidence>
<dbReference type="FunCoup" id="I3NHF3">
    <property type="interactions" value="220"/>
</dbReference>
<evidence type="ECO:0000313" key="3">
    <source>
        <dbReference type="Ensembl" id="ENSSTOP00000023800.2"/>
    </source>
</evidence>
<feature type="coiled-coil region" evidence="1">
    <location>
        <begin position="382"/>
        <end position="416"/>
    </location>
</feature>
<dbReference type="GO" id="GO:1902017">
    <property type="term" value="P:regulation of cilium assembly"/>
    <property type="evidence" value="ECO:0007669"/>
    <property type="project" value="Ensembl"/>
</dbReference>
<dbReference type="GO" id="GO:0035264">
    <property type="term" value="P:multicellular organism growth"/>
    <property type="evidence" value="ECO:0007669"/>
    <property type="project" value="Ensembl"/>
</dbReference>
<gene>
    <name evidence="3" type="primary">ODAD3</name>
</gene>
<organism evidence="3 4">
    <name type="scientific">Ictidomys tridecemlineatus</name>
    <name type="common">Thirteen-lined ground squirrel</name>
    <name type="synonym">Spermophilus tridecemlineatus</name>
    <dbReference type="NCBI Taxonomy" id="43179"/>
    <lineage>
        <taxon>Eukaryota</taxon>
        <taxon>Metazoa</taxon>
        <taxon>Chordata</taxon>
        <taxon>Craniata</taxon>
        <taxon>Vertebrata</taxon>
        <taxon>Euteleostomi</taxon>
        <taxon>Mammalia</taxon>
        <taxon>Eutheria</taxon>
        <taxon>Euarchontoglires</taxon>
        <taxon>Glires</taxon>
        <taxon>Rodentia</taxon>
        <taxon>Sciuromorpha</taxon>
        <taxon>Sciuridae</taxon>
        <taxon>Xerinae</taxon>
        <taxon>Marmotini</taxon>
        <taxon>Ictidomys</taxon>
    </lineage>
</organism>
<dbReference type="GO" id="GO:0060287">
    <property type="term" value="P:epithelial cilium movement involved in determination of left/right asymmetry"/>
    <property type="evidence" value="ECO:0007669"/>
    <property type="project" value="Ensembl"/>
</dbReference>
<sequence length="594" mass="69258">MTSPLCRAASLNALTAQDQVSTPSSKAKSSKAHRGKHATRAQAWPARSSKAESLRGAVKTSVHAQVVELQRKIQLLESDRKAFYESSQWNIKKNQDTISQLREETKILQLQLTDLLQGDEKVVQAVIQEWKSEKPYLKNRTGQQALEHLDHQLSEKVKQVNALRHQVVLRQKRLEELQLQHSLRQLEMTEAQNCNTEEAKTLRNLENRLEKARMKAEEAEHITNVYLQLKAYLQEESLNLDNRLDSMEAEVVRTKQEVEELHVVNQEALNARDIAKNQLQYLEETVIRERKSRERFISDCKKRAEEKKLQNERMERKQTQREHILLQSDDTLQDHLRAKDEELRRRWNMYQMETIFGKVKDATGVAETHSVVRRFVAQGDTFAQLEALKSENQQTLTRLKEEKRRLQRELEDLKYSGEAMMVSQQKMQTEMQENLKTEGQRHADAQDQLERTLRAMQTTKENLEHLASKLNHIKVENGRFAGKELDPNAGDYLQNLLGLVEEKLLKLQAQLESHDVPEMLRHIADREFYATLEGKLPQYNTRIPLHLASSKDKFFDEEESEEEDSVVVSRASLKIRSQKLIETRSKKRSRSRRS</sequence>
<feature type="region of interest" description="Disordered" evidence="2">
    <location>
        <begin position="17"/>
        <end position="50"/>
    </location>
</feature>
<dbReference type="GO" id="GO:0048872">
    <property type="term" value="P:homeostasis of number of cells"/>
    <property type="evidence" value="ECO:0007669"/>
    <property type="project" value="Ensembl"/>
</dbReference>
<dbReference type="GO" id="GO:0005814">
    <property type="term" value="C:centriole"/>
    <property type="evidence" value="ECO:0007669"/>
    <property type="project" value="Ensembl"/>
</dbReference>
<dbReference type="GO" id="GO:0005576">
    <property type="term" value="C:extracellular region"/>
    <property type="evidence" value="ECO:0007669"/>
    <property type="project" value="GOC"/>
</dbReference>
<proteinExistence type="predicted"/>
<dbReference type="GO" id="GO:0036158">
    <property type="term" value="P:outer dynein arm assembly"/>
    <property type="evidence" value="ECO:0007669"/>
    <property type="project" value="Ensembl"/>
</dbReference>
<reference evidence="3" key="2">
    <citation type="submission" date="2025-08" db="UniProtKB">
        <authorList>
            <consortium name="Ensembl"/>
        </authorList>
    </citation>
    <scope>IDENTIFICATION</scope>
</reference>
<dbReference type="GO" id="GO:0007283">
    <property type="term" value="P:spermatogenesis"/>
    <property type="evidence" value="ECO:0007669"/>
    <property type="project" value="Ensembl"/>
</dbReference>
<dbReference type="PANTHER" id="PTHR46518:SF1">
    <property type="entry name" value="OUTER DYNEIN ARM-DOCKING COMPLEX SUBUNIT 3"/>
    <property type="match status" value="1"/>
</dbReference>
<dbReference type="GO" id="GO:0007338">
    <property type="term" value="P:single fertilization"/>
    <property type="evidence" value="ECO:0007669"/>
    <property type="project" value="Ensembl"/>
</dbReference>
<evidence type="ECO:0000313" key="4">
    <source>
        <dbReference type="Proteomes" id="UP000005215"/>
    </source>
</evidence>
<name>I3NHF3_ICTTR</name>
<dbReference type="GO" id="GO:0061371">
    <property type="term" value="P:determination of heart left/right asymmetry"/>
    <property type="evidence" value="ECO:0007669"/>
    <property type="project" value="Ensembl"/>
</dbReference>
<feature type="compositionally biased region" description="Basic residues" evidence="2">
    <location>
        <begin position="28"/>
        <end position="39"/>
    </location>
</feature>
<protein>
    <submittedName>
        <fullName evidence="3">Outer dynein arm docking complex subunit 3</fullName>
    </submittedName>
</protein>
<evidence type="ECO:0000256" key="2">
    <source>
        <dbReference type="SAM" id="MobiDB-lite"/>
    </source>
</evidence>
<accession>I3NHF3</accession>
<dbReference type="GO" id="GO:0005930">
    <property type="term" value="C:axoneme"/>
    <property type="evidence" value="ECO:0007669"/>
    <property type="project" value="Ensembl"/>
</dbReference>
<keyword evidence="1" id="KW-0175">Coiled coil</keyword>
<dbReference type="GO" id="GO:0072520">
    <property type="term" value="P:seminiferous tubule development"/>
    <property type="evidence" value="ECO:0007669"/>
    <property type="project" value="Ensembl"/>
</dbReference>
<dbReference type="GO" id="GO:0035253">
    <property type="term" value="C:ciliary rootlet"/>
    <property type="evidence" value="ECO:0007669"/>
    <property type="project" value="TreeGrafter"/>
</dbReference>
<keyword evidence="4" id="KW-1185">Reference proteome</keyword>
<dbReference type="EMBL" id="AGTP01088416">
    <property type="status" value="NOT_ANNOTATED_CDS"/>
    <property type="molecule type" value="Genomic_DNA"/>
</dbReference>
<dbReference type="Proteomes" id="UP000005215">
    <property type="component" value="Unassembled WGS sequence"/>
</dbReference>
<dbReference type="GeneTree" id="ENSGT00940000153116"/>
<dbReference type="GO" id="GO:0097542">
    <property type="term" value="C:ciliary tip"/>
    <property type="evidence" value="ECO:0007669"/>
    <property type="project" value="TreeGrafter"/>
</dbReference>
<feature type="coiled-coil region" evidence="1">
    <location>
        <begin position="442"/>
        <end position="476"/>
    </location>
</feature>
<dbReference type="STRING" id="43179.ENSSTOP00000023800"/>
<dbReference type="InParanoid" id="I3NHF3"/>
<reference evidence="3" key="3">
    <citation type="submission" date="2025-09" db="UniProtKB">
        <authorList>
            <consortium name="Ensembl"/>
        </authorList>
    </citation>
    <scope>IDENTIFICATION</scope>
</reference>
<reference evidence="4" key="1">
    <citation type="submission" date="2011-11" db="EMBL/GenBank/DDBJ databases">
        <title>The Draft Genome of Spermophilus tridecemlineatus.</title>
        <authorList>
            <consortium name="The Broad Institute Genome Assembly &amp; Analysis Group"/>
            <consortium name="Computational R&amp;D Group"/>
            <consortium name="and Sequencing Platform"/>
            <person name="Di Palma F."/>
            <person name="Alfoldi J."/>
            <person name="Johnson J."/>
            <person name="Berlin A."/>
            <person name="Gnerre S."/>
            <person name="Jaffe D."/>
            <person name="MacCallum I."/>
            <person name="Young S."/>
            <person name="Walker B.J."/>
            <person name="Lindblad-Toh K."/>
        </authorList>
    </citation>
    <scope>NUCLEOTIDE SEQUENCE [LARGE SCALE GENOMIC DNA]</scope>
</reference>
<dbReference type="PANTHER" id="PTHR46518">
    <property type="entry name" value="COILED-COIL DOMAIN-CONTAINING PROTEIN 151"/>
    <property type="match status" value="1"/>
</dbReference>
<dbReference type="GO" id="GO:0030317">
    <property type="term" value="P:flagellated sperm motility"/>
    <property type="evidence" value="ECO:0007669"/>
    <property type="project" value="Ensembl"/>
</dbReference>
<dbReference type="GO" id="GO:0007420">
    <property type="term" value="P:brain development"/>
    <property type="evidence" value="ECO:0007669"/>
    <property type="project" value="Ensembl"/>
</dbReference>
<dbReference type="AlphaFoldDB" id="I3NHF3"/>
<dbReference type="GO" id="GO:0036064">
    <property type="term" value="C:ciliary basal body"/>
    <property type="evidence" value="ECO:0007669"/>
    <property type="project" value="Ensembl"/>
</dbReference>
<dbReference type="InterPro" id="IPR033192">
    <property type="entry name" value="ODAD3"/>
</dbReference>
<dbReference type="Ensembl" id="ENSSTOT00000027461.2">
    <property type="protein sequence ID" value="ENSSTOP00000023800.2"/>
    <property type="gene ID" value="ENSSTOG00000019506.2"/>
</dbReference>
<dbReference type="eggNOG" id="ENOG502QR7A">
    <property type="taxonomic scope" value="Eukaryota"/>
</dbReference>
<dbReference type="GO" id="GO:0036126">
    <property type="term" value="C:sperm flagellum"/>
    <property type="evidence" value="ECO:0007669"/>
    <property type="project" value="Ensembl"/>
</dbReference>
<feature type="coiled-coil region" evidence="1">
    <location>
        <begin position="146"/>
        <end position="322"/>
    </location>
</feature>
<dbReference type="HOGENOM" id="CLU_033878_1_0_1"/>